<feature type="transmembrane region" description="Helical" evidence="1">
    <location>
        <begin position="61"/>
        <end position="87"/>
    </location>
</feature>
<gene>
    <name evidence="2" type="ORF">GCM10011322_43750</name>
</gene>
<dbReference type="EMBL" id="BMMF01000016">
    <property type="protein sequence ID" value="GGK51981.1"/>
    <property type="molecule type" value="Genomic_DNA"/>
</dbReference>
<keyword evidence="1" id="KW-1133">Transmembrane helix</keyword>
<dbReference type="Proteomes" id="UP000600449">
    <property type="component" value="Unassembled WGS sequence"/>
</dbReference>
<dbReference type="AlphaFoldDB" id="A0A917QHU8"/>
<keyword evidence="3" id="KW-1185">Reference proteome</keyword>
<comment type="caution">
    <text evidence="2">The sequence shown here is derived from an EMBL/GenBank/DDBJ whole genome shotgun (WGS) entry which is preliminary data.</text>
</comment>
<reference evidence="2 3" key="1">
    <citation type="journal article" date="2014" name="Int. J. Syst. Evol. Microbiol.">
        <title>Complete genome sequence of Corynebacterium casei LMG S-19264T (=DSM 44701T), isolated from a smear-ripened cheese.</title>
        <authorList>
            <consortium name="US DOE Joint Genome Institute (JGI-PGF)"/>
            <person name="Walter F."/>
            <person name="Albersmeier A."/>
            <person name="Kalinowski J."/>
            <person name="Ruckert C."/>
        </authorList>
    </citation>
    <scope>NUCLEOTIDE SEQUENCE [LARGE SCALE GENOMIC DNA]</scope>
    <source>
        <strain evidence="2 3">CGMCC 1.9161</strain>
    </source>
</reference>
<evidence type="ECO:0000313" key="3">
    <source>
        <dbReference type="Proteomes" id="UP000600449"/>
    </source>
</evidence>
<evidence type="ECO:0000313" key="2">
    <source>
        <dbReference type="EMBL" id="GGK51981.1"/>
    </source>
</evidence>
<dbReference type="RefSeq" id="WP_244645642.1">
    <property type="nucleotide sequence ID" value="NZ_BMMF01000016.1"/>
</dbReference>
<keyword evidence="1" id="KW-0472">Membrane</keyword>
<keyword evidence="1" id="KW-0812">Transmembrane</keyword>
<evidence type="ECO:0000256" key="1">
    <source>
        <dbReference type="SAM" id="Phobius"/>
    </source>
</evidence>
<accession>A0A917QHU8</accession>
<sequence length="134" mass="14676">MTTRFEDGPPGYRAMYRDGDPDGLRARVPVRHARERARDMAHDVAGYLPSGFPGHLRTRRLAAASVGATAIGALAVGAVAIGALAISRLAISRMGMREGHIQSLTIDELRVRRLRIDREEGPRPLPRYAAARRP</sequence>
<name>A0A917QHU8_9HYPH</name>
<organism evidence="2 3">
    <name type="scientific">Salinarimonas ramus</name>
    <dbReference type="NCBI Taxonomy" id="690164"/>
    <lineage>
        <taxon>Bacteria</taxon>
        <taxon>Pseudomonadati</taxon>
        <taxon>Pseudomonadota</taxon>
        <taxon>Alphaproteobacteria</taxon>
        <taxon>Hyphomicrobiales</taxon>
        <taxon>Salinarimonadaceae</taxon>
        <taxon>Salinarimonas</taxon>
    </lineage>
</organism>
<protein>
    <submittedName>
        <fullName evidence="2">Uncharacterized protein</fullName>
    </submittedName>
</protein>
<proteinExistence type="predicted"/>